<dbReference type="EMBL" id="CP014782">
    <property type="protein sequence ID" value="AQS36206.1"/>
    <property type="molecule type" value="Genomic_DNA"/>
</dbReference>
<comment type="caution">
    <text evidence="6">Lacks conserved residue(s) required for the propagation of feature annotation.</text>
</comment>
<dbReference type="SUPFAM" id="SSF52743">
    <property type="entry name" value="Subtilisin-like"/>
    <property type="match status" value="1"/>
</dbReference>
<keyword evidence="2" id="KW-0964">Secreted</keyword>
<evidence type="ECO:0000259" key="8">
    <source>
        <dbReference type="Pfam" id="PF02225"/>
    </source>
</evidence>
<comment type="similarity">
    <text evidence="1 6">Belongs to the peptidase S8 family.</text>
</comment>
<dbReference type="STRING" id="225848.Sps_01017"/>
<keyword evidence="10" id="KW-1185">Reference proteome</keyword>
<evidence type="ECO:0000259" key="7">
    <source>
        <dbReference type="Pfam" id="PF00082"/>
    </source>
</evidence>
<dbReference type="InterPro" id="IPR050131">
    <property type="entry name" value="Peptidase_S8_subtilisin-like"/>
</dbReference>
<dbReference type="PANTHER" id="PTHR43806:SF11">
    <property type="entry name" value="CEREVISIN-RELATED"/>
    <property type="match status" value="1"/>
</dbReference>
<dbReference type="AlphaFoldDB" id="A0A1S6HKZ5"/>
<evidence type="ECO:0000256" key="4">
    <source>
        <dbReference type="ARBA" id="ARBA00022801"/>
    </source>
</evidence>
<dbReference type="GO" id="GO:0005615">
    <property type="term" value="C:extracellular space"/>
    <property type="evidence" value="ECO:0007669"/>
    <property type="project" value="TreeGrafter"/>
</dbReference>
<proteinExistence type="inferred from homology"/>
<evidence type="ECO:0000256" key="5">
    <source>
        <dbReference type="ARBA" id="ARBA00022825"/>
    </source>
</evidence>
<dbReference type="Pfam" id="PF00082">
    <property type="entry name" value="Peptidase_S8"/>
    <property type="match status" value="1"/>
</dbReference>
<reference evidence="9 10" key="1">
    <citation type="submission" date="2016-03" db="EMBL/GenBank/DDBJ databases">
        <title>Complete genome sequence of Shewanella psychrophila WP2, a deep sea bacterium isolated from west Pacific sediment.</title>
        <authorList>
            <person name="Xu G."/>
            <person name="Jian H."/>
        </authorList>
    </citation>
    <scope>NUCLEOTIDE SEQUENCE [LARGE SCALE GENOMIC DNA]</scope>
    <source>
        <strain evidence="9 10">WP2</strain>
    </source>
</reference>
<dbReference type="InterPro" id="IPR023828">
    <property type="entry name" value="Peptidase_S8_Ser-AS"/>
</dbReference>
<evidence type="ECO:0000313" key="9">
    <source>
        <dbReference type="EMBL" id="AQS36206.1"/>
    </source>
</evidence>
<organism evidence="9 10">
    <name type="scientific">Shewanella psychrophila</name>
    <dbReference type="NCBI Taxonomy" id="225848"/>
    <lineage>
        <taxon>Bacteria</taxon>
        <taxon>Pseudomonadati</taxon>
        <taxon>Pseudomonadota</taxon>
        <taxon>Gammaproteobacteria</taxon>
        <taxon>Alteromonadales</taxon>
        <taxon>Shewanellaceae</taxon>
        <taxon>Shewanella</taxon>
    </lineage>
</organism>
<dbReference type="PANTHER" id="PTHR43806">
    <property type="entry name" value="PEPTIDASE S8"/>
    <property type="match status" value="1"/>
</dbReference>
<dbReference type="GO" id="GO:0004252">
    <property type="term" value="F:serine-type endopeptidase activity"/>
    <property type="evidence" value="ECO:0007669"/>
    <property type="project" value="InterPro"/>
</dbReference>
<dbReference type="InterPro" id="IPR003137">
    <property type="entry name" value="PA_domain"/>
</dbReference>
<keyword evidence="4" id="KW-0378">Hydrolase</keyword>
<evidence type="ECO:0000256" key="6">
    <source>
        <dbReference type="PROSITE-ProRule" id="PRU01240"/>
    </source>
</evidence>
<keyword evidence="3 9" id="KW-0645">Protease</keyword>
<dbReference type="Proteomes" id="UP000189545">
    <property type="component" value="Chromosome"/>
</dbReference>
<protein>
    <submittedName>
        <fullName evidence="9">Subtilase family protease</fullName>
    </submittedName>
</protein>
<dbReference type="KEGG" id="spsw:Sps_01017"/>
<name>A0A1S6HKZ5_9GAMM</name>
<dbReference type="Pfam" id="PF02225">
    <property type="entry name" value="PA"/>
    <property type="match status" value="1"/>
</dbReference>
<accession>A0A1S6HKZ5</accession>
<dbReference type="PROSITE" id="PS51892">
    <property type="entry name" value="SUBTILASE"/>
    <property type="match status" value="1"/>
</dbReference>
<dbReference type="OrthoDB" id="9790784at2"/>
<keyword evidence="2" id="KW-0134">Cell wall</keyword>
<dbReference type="CDD" id="cd04817">
    <property type="entry name" value="PA_VapT_like"/>
    <property type="match status" value="1"/>
</dbReference>
<dbReference type="InterPro" id="IPR036852">
    <property type="entry name" value="Peptidase_S8/S53_dom_sf"/>
</dbReference>
<feature type="domain" description="Peptidase S8/S53" evidence="7">
    <location>
        <begin position="190"/>
        <end position="258"/>
    </location>
</feature>
<feature type="domain" description="PA" evidence="8">
    <location>
        <begin position="94"/>
        <end position="185"/>
    </location>
</feature>
<evidence type="ECO:0000313" key="10">
    <source>
        <dbReference type="Proteomes" id="UP000189545"/>
    </source>
</evidence>
<evidence type="ECO:0000256" key="1">
    <source>
        <dbReference type="ARBA" id="ARBA00011073"/>
    </source>
</evidence>
<dbReference type="InterPro" id="IPR000209">
    <property type="entry name" value="Peptidase_S8/S53_dom"/>
</dbReference>
<evidence type="ECO:0000256" key="3">
    <source>
        <dbReference type="ARBA" id="ARBA00022670"/>
    </source>
</evidence>
<dbReference type="PROSITE" id="PS00138">
    <property type="entry name" value="SUBTILASE_SER"/>
    <property type="match status" value="1"/>
</dbReference>
<dbReference type="Gene3D" id="3.50.30.30">
    <property type="match status" value="2"/>
</dbReference>
<sequence>MSILSIRFTLRVATSNDLRKTSYIDRLPSFSQFTSQVEISAPGEAILSTVTLGEGRLADISVEGHSYFENGIVPHSRYSFSDMDMISSPVFGDVTATLALCSTTEGKFNCQNMKDKICLVERIGNQGDTFPEIDAVRACGNAGASAVIVYSNAELPGLQNPFLVDEEDEFHLVSVSVDRSTGQALAAQVGSTVTISNTDNEDYEYYNGTSMATPHASGIATLVWSYHPECSAAQIRVALDATAEDLQAPGRDIYTGFGLINAPAAKAFLDVSCDGPVDGPFSTRVNDEL</sequence>
<dbReference type="GO" id="GO:0006508">
    <property type="term" value="P:proteolysis"/>
    <property type="evidence" value="ECO:0007669"/>
    <property type="project" value="UniProtKB-KW"/>
</dbReference>
<gene>
    <name evidence="9" type="ORF">Sps_01017</name>
</gene>
<evidence type="ECO:0000256" key="2">
    <source>
        <dbReference type="ARBA" id="ARBA00022512"/>
    </source>
</evidence>
<keyword evidence="5" id="KW-0720">Serine protease</keyword>
<dbReference type="Gene3D" id="3.40.50.200">
    <property type="entry name" value="Peptidase S8/S53 domain"/>
    <property type="match status" value="1"/>
</dbReference>